<dbReference type="SUPFAM" id="SSF47384">
    <property type="entry name" value="Homodimeric domain of signal transducing histidine kinase"/>
    <property type="match status" value="1"/>
</dbReference>
<evidence type="ECO:0000256" key="7">
    <source>
        <dbReference type="ARBA" id="ARBA00022741"/>
    </source>
</evidence>
<dbReference type="Pfam" id="PF13493">
    <property type="entry name" value="DUF4118"/>
    <property type="match status" value="1"/>
</dbReference>
<dbReference type="InterPro" id="IPR003661">
    <property type="entry name" value="HisK_dim/P_dom"/>
</dbReference>
<dbReference type="Gene3D" id="3.30.450.40">
    <property type="match status" value="1"/>
</dbReference>
<dbReference type="Gene3D" id="1.10.287.130">
    <property type="match status" value="1"/>
</dbReference>
<keyword evidence="8" id="KW-0418">Kinase</keyword>
<keyword evidence="5" id="KW-0808">Transferase</keyword>
<dbReference type="PRINTS" id="PR00344">
    <property type="entry name" value="BCTRLSENSOR"/>
</dbReference>
<dbReference type="SUPFAM" id="SSF52402">
    <property type="entry name" value="Adenine nucleotide alpha hydrolases-like"/>
    <property type="match status" value="1"/>
</dbReference>
<evidence type="ECO:0000256" key="1">
    <source>
        <dbReference type="ARBA" id="ARBA00000085"/>
    </source>
</evidence>
<sequence length="893" mass="99703">MKSQGGGGVQDIRARAAKETGKLKIFFGYAPGVGKTYAMLDDAHSQLKSGVDVVLGYLEPHTSPETIQLLDGLPALPPKTVNHKNRYRKEFDLDAALQRKPELLLVDVLAHSNADGMRNKKRYQDIEELLNAGIDVYTTVNVQHIESLRDLMQDITKVNEQDTIPDYMFDSADKVELIDIEPDELMKRCGGKKCPLSLESLRLLRETAMRKVADRIVNENQNEQRLSVKTAGIKLLVCISSSPSAAKCIRWTARSAEAFHAPWTALYIEDMESRYFTEEEKKNVQENLDLAELLGAKIVTLNGHGLASIISEYAKLTGITNIVIGKSRNKKTLKTLFDPALEDKLIGLLPNIEIHIIPSSWPQRSYREPRRKRISQDLFLSWPDIWKTIGVLTGATLLSFGLRALEFGNQNIIMVYILSVFFISRLTMGYVYGMTASVLSVLVFNFFFVSPLFTFYAIQTGYPVTFVIMLVVALITSTTTVRIQTQARLAAEREGRTELLYEINKRLLTTRGLQHIVTLTNEYIVKLFKCSAVFYTRDQYGPANLYRSSNHHGSSGILTQSSAEPDASFLLSERESKVAQWVFANQKQAGAGTDTHTEAGAYYMPIISQGDVLGVIGISCLKGRLNRNNRLLLKMIISQVAMALERQYLSDEQRQILIESEKEKMRSNLLRAISHDLRTPLTGILGASSAILENGDHLDKETHSQLVSNIKEDSQWLIRMVENLLSVTRIKEGTMNVAKTFEAAEEIVAEAISRTRHRYPNSKIAVQVPEDLLLVPMDGKLIEQVLINLLENAVKHSPDDTVTAVQVTKAGAQAVFEVSDNGPGIAEEDFPYLFESYVPCGKRSSDSARGMGIGLSICMSIIKAHNGKMEAANKEQGGAVFRFTLPLEENIYE</sequence>
<dbReference type="InterPro" id="IPR025201">
    <property type="entry name" value="KdpD_TM"/>
</dbReference>
<dbReference type="InterPro" id="IPR004358">
    <property type="entry name" value="Sig_transdc_His_kin-like_C"/>
</dbReference>
<dbReference type="InterPro" id="IPR052023">
    <property type="entry name" value="Histidine_kinase_KdpD"/>
</dbReference>
<dbReference type="Pfam" id="PF00512">
    <property type="entry name" value="HisKA"/>
    <property type="match status" value="1"/>
</dbReference>
<proteinExistence type="predicted"/>
<dbReference type="Gene3D" id="3.30.565.10">
    <property type="entry name" value="Histidine kinase-like ATPase, C-terminal domain"/>
    <property type="match status" value="1"/>
</dbReference>
<evidence type="ECO:0000256" key="6">
    <source>
        <dbReference type="ARBA" id="ARBA00022692"/>
    </source>
</evidence>
<evidence type="ECO:0000256" key="2">
    <source>
        <dbReference type="ARBA" id="ARBA00004141"/>
    </source>
</evidence>
<keyword evidence="12 13" id="KW-0472">Membrane</keyword>
<dbReference type="Pfam" id="PF02702">
    <property type="entry name" value="KdpD"/>
    <property type="match status" value="1"/>
</dbReference>
<keyword evidence="6 13" id="KW-0812">Transmembrane</keyword>
<dbReference type="Gene3D" id="3.40.50.300">
    <property type="entry name" value="P-loop containing nucleotide triphosphate hydrolases"/>
    <property type="match status" value="1"/>
</dbReference>
<dbReference type="InterPro" id="IPR003594">
    <property type="entry name" value="HATPase_dom"/>
</dbReference>
<dbReference type="InterPro" id="IPR029016">
    <property type="entry name" value="GAF-like_dom_sf"/>
</dbReference>
<dbReference type="InterPro" id="IPR005467">
    <property type="entry name" value="His_kinase_dom"/>
</dbReference>
<dbReference type="InterPro" id="IPR003852">
    <property type="entry name" value="Sig_transdc_His_kinase_KdpD_N"/>
</dbReference>
<reference evidence="15 16" key="1">
    <citation type="submission" date="2019-12" db="EMBL/GenBank/DDBJ databases">
        <title>Sequence classification of anaerobic respiratory reductive dehalogenases: First we see many, then we see few.</title>
        <authorList>
            <person name="Molenda O."/>
            <person name="Puentes Jacome L.A."/>
            <person name="Cao X."/>
            <person name="Nesbo C.L."/>
            <person name="Tang S."/>
            <person name="Morson N."/>
            <person name="Patron J."/>
            <person name="Lomheim L."/>
            <person name="Wishart D.S."/>
            <person name="Edwards E.A."/>
        </authorList>
    </citation>
    <scope>NUCLEOTIDE SEQUENCE [LARGE SCALE GENOMIC DNA]</scope>
    <source>
        <strain evidence="15 16">12DCA</strain>
    </source>
</reference>
<dbReference type="Gene3D" id="1.20.120.620">
    <property type="entry name" value="Backbone structure of the membrane domain of e. Coli histidine kinase receptor kdpd"/>
    <property type="match status" value="1"/>
</dbReference>
<evidence type="ECO:0000313" key="16">
    <source>
        <dbReference type="Proteomes" id="UP000430508"/>
    </source>
</evidence>
<dbReference type="RefSeq" id="WP_019225470.1">
    <property type="nucleotide sequence ID" value="NZ_CP046996.1"/>
</dbReference>
<dbReference type="EC" id="2.7.13.3" evidence="3"/>
<dbReference type="PANTHER" id="PTHR45569:SF1">
    <property type="entry name" value="SENSOR PROTEIN KDPD"/>
    <property type="match status" value="1"/>
</dbReference>
<evidence type="ECO:0000256" key="9">
    <source>
        <dbReference type="ARBA" id="ARBA00022840"/>
    </source>
</evidence>
<evidence type="ECO:0000256" key="5">
    <source>
        <dbReference type="ARBA" id="ARBA00022679"/>
    </source>
</evidence>
<dbReference type="SUPFAM" id="SSF55781">
    <property type="entry name" value="GAF domain-like"/>
    <property type="match status" value="1"/>
</dbReference>
<dbReference type="CDD" id="cd01987">
    <property type="entry name" value="USP_KdpD-like"/>
    <property type="match status" value="1"/>
</dbReference>
<keyword evidence="9" id="KW-0067">ATP-binding</keyword>
<dbReference type="GO" id="GO:0000155">
    <property type="term" value="F:phosphorelay sensor kinase activity"/>
    <property type="evidence" value="ECO:0007669"/>
    <property type="project" value="InterPro"/>
</dbReference>
<keyword evidence="11" id="KW-0902">Two-component regulatory system</keyword>
<evidence type="ECO:0000256" key="4">
    <source>
        <dbReference type="ARBA" id="ARBA00022553"/>
    </source>
</evidence>
<dbReference type="InterPro" id="IPR027417">
    <property type="entry name" value="P-loop_NTPase"/>
</dbReference>
<evidence type="ECO:0000256" key="11">
    <source>
        <dbReference type="ARBA" id="ARBA00023012"/>
    </source>
</evidence>
<accession>A0A857DHE5</accession>
<dbReference type="PROSITE" id="PS50109">
    <property type="entry name" value="HIS_KIN"/>
    <property type="match status" value="1"/>
</dbReference>
<gene>
    <name evidence="15" type="ORF">GQ588_05050</name>
</gene>
<dbReference type="InterPro" id="IPR038318">
    <property type="entry name" value="KdpD_sf"/>
</dbReference>
<dbReference type="GO" id="GO:0042802">
    <property type="term" value="F:identical protein binding"/>
    <property type="evidence" value="ECO:0007669"/>
    <property type="project" value="UniProtKB-ARBA"/>
</dbReference>
<dbReference type="SUPFAM" id="SSF55874">
    <property type="entry name" value="ATPase domain of HSP90 chaperone/DNA topoisomerase II/histidine kinase"/>
    <property type="match status" value="1"/>
</dbReference>
<keyword evidence="4" id="KW-0597">Phosphoprotein</keyword>
<dbReference type="CDD" id="cd00082">
    <property type="entry name" value="HisKA"/>
    <property type="match status" value="1"/>
</dbReference>
<feature type="domain" description="Histidine kinase" evidence="14">
    <location>
        <begin position="672"/>
        <end position="889"/>
    </location>
</feature>
<evidence type="ECO:0000256" key="10">
    <source>
        <dbReference type="ARBA" id="ARBA00022989"/>
    </source>
</evidence>
<dbReference type="GO" id="GO:0005524">
    <property type="term" value="F:ATP binding"/>
    <property type="evidence" value="ECO:0007669"/>
    <property type="project" value="UniProtKB-KW"/>
</dbReference>
<feature type="transmembrane region" description="Helical" evidence="13">
    <location>
        <begin position="464"/>
        <end position="483"/>
    </location>
</feature>
<keyword evidence="10 13" id="KW-1133">Transmembrane helix</keyword>
<dbReference type="SMART" id="SM00388">
    <property type="entry name" value="HisKA"/>
    <property type="match status" value="1"/>
</dbReference>
<keyword evidence="7" id="KW-0547">Nucleotide-binding</keyword>
<organism evidence="15 16">
    <name type="scientific">Dehalobacter restrictus</name>
    <dbReference type="NCBI Taxonomy" id="55583"/>
    <lineage>
        <taxon>Bacteria</taxon>
        <taxon>Bacillati</taxon>
        <taxon>Bacillota</taxon>
        <taxon>Clostridia</taxon>
        <taxon>Eubacteriales</taxon>
        <taxon>Desulfitobacteriaceae</taxon>
        <taxon>Dehalobacter</taxon>
    </lineage>
</organism>
<dbReference type="Proteomes" id="UP000430508">
    <property type="component" value="Chromosome"/>
</dbReference>
<dbReference type="FunFam" id="3.30.565.10:FF:000042">
    <property type="entry name" value="Two-component sensor histidine kinase KdpD"/>
    <property type="match status" value="1"/>
</dbReference>
<dbReference type="PANTHER" id="PTHR45569">
    <property type="entry name" value="SENSOR PROTEIN KDPD"/>
    <property type="match status" value="1"/>
</dbReference>
<evidence type="ECO:0000256" key="8">
    <source>
        <dbReference type="ARBA" id="ARBA00022777"/>
    </source>
</evidence>
<protein>
    <recommendedName>
        <fullName evidence="3">histidine kinase</fullName>
        <ecNumber evidence="3">2.7.13.3</ecNumber>
    </recommendedName>
</protein>
<evidence type="ECO:0000256" key="3">
    <source>
        <dbReference type="ARBA" id="ARBA00012438"/>
    </source>
</evidence>
<evidence type="ECO:0000259" key="14">
    <source>
        <dbReference type="PROSITE" id="PS50109"/>
    </source>
</evidence>
<dbReference type="InterPro" id="IPR036097">
    <property type="entry name" value="HisK_dim/P_sf"/>
</dbReference>
<dbReference type="AlphaFoldDB" id="A0A857DHE5"/>
<evidence type="ECO:0000256" key="12">
    <source>
        <dbReference type="ARBA" id="ARBA00023136"/>
    </source>
</evidence>
<dbReference type="SMART" id="SM00387">
    <property type="entry name" value="HATPase_c"/>
    <property type="match status" value="1"/>
</dbReference>
<dbReference type="Pfam" id="PF02518">
    <property type="entry name" value="HATPase_c"/>
    <property type="match status" value="1"/>
</dbReference>
<comment type="catalytic activity">
    <reaction evidence="1">
        <text>ATP + protein L-histidine = ADP + protein N-phospho-L-histidine.</text>
        <dbReference type="EC" id="2.7.13.3"/>
    </reaction>
</comment>
<dbReference type="GO" id="GO:0005886">
    <property type="term" value="C:plasma membrane"/>
    <property type="evidence" value="ECO:0007669"/>
    <property type="project" value="TreeGrafter"/>
</dbReference>
<dbReference type="InterPro" id="IPR036890">
    <property type="entry name" value="HATPase_C_sf"/>
</dbReference>
<evidence type="ECO:0000256" key="13">
    <source>
        <dbReference type="SAM" id="Phobius"/>
    </source>
</evidence>
<dbReference type="EMBL" id="CP046996">
    <property type="protein sequence ID" value="QHA00058.1"/>
    <property type="molecule type" value="Genomic_DNA"/>
</dbReference>
<name>A0A857DHE5_9FIRM</name>
<comment type="subcellular location">
    <subcellularLocation>
        <location evidence="2">Membrane</location>
        <topology evidence="2">Multi-pass membrane protein</topology>
    </subcellularLocation>
</comment>
<evidence type="ECO:0000313" key="15">
    <source>
        <dbReference type="EMBL" id="QHA00058.1"/>
    </source>
</evidence>